<dbReference type="FunFam" id="3.40.50.300:FF:000425">
    <property type="entry name" value="Probable ABC transporter, ATP-binding subunit"/>
    <property type="match status" value="1"/>
</dbReference>
<keyword evidence="7" id="KW-1278">Translocase</keyword>
<keyword evidence="4" id="KW-0997">Cell inner membrane</keyword>
<evidence type="ECO:0000256" key="3">
    <source>
        <dbReference type="ARBA" id="ARBA00022475"/>
    </source>
</evidence>
<dbReference type="AlphaFoldDB" id="A0AAJ1C1H5"/>
<feature type="domain" description="ABC transporter" evidence="9">
    <location>
        <begin position="25"/>
        <end position="255"/>
    </location>
</feature>
<accession>A0AAJ1C1H5</accession>
<dbReference type="GO" id="GO:0015697">
    <property type="term" value="P:quaternary ammonium group transport"/>
    <property type="evidence" value="ECO:0007669"/>
    <property type="project" value="UniProtKB-ARBA"/>
</dbReference>
<dbReference type="Pfam" id="PF08402">
    <property type="entry name" value="TOBE_2"/>
    <property type="match status" value="1"/>
</dbReference>
<keyword evidence="6 10" id="KW-0067">ATP-binding</keyword>
<dbReference type="Proteomes" id="UP001155380">
    <property type="component" value="Unassembled WGS sequence"/>
</dbReference>
<keyword evidence="3" id="KW-1003">Cell membrane</keyword>
<dbReference type="InterPro" id="IPR003593">
    <property type="entry name" value="AAA+_ATPase"/>
</dbReference>
<dbReference type="InterPro" id="IPR027417">
    <property type="entry name" value="P-loop_NTPase"/>
</dbReference>
<evidence type="ECO:0000256" key="5">
    <source>
        <dbReference type="ARBA" id="ARBA00022741"/>
    </source>
</evidence>
<evidence type="ECO:0000259" key="9">
    <source>
        <dbReference type="PROSITE" id="PS50893"/>
    </source>
</evidence>
<dbReference type="GO" id="GO:0043190">
    <property type="term" value="C:ATP-binding cassette (ABC) transporter complex"/>
    <property type="evidence" value="ECO:0007669"/>
    <property type="project" value="InterPro"/>
</dbReference>
<evidence type="ECO:0000313" key="11">
    <source>
        <dbReference type="Proteomes" id="UP001155380"/>
    </source>
</evidence>
<dbReference type="Pfam" id="PF00005">
    <property type="entry name" value="ABC_tran"/>
    <property type="match status" value="1"/>
</dbReference>
<dbReference type="InterPro" id="IPR008995">
    <property type="entry name" value="Mo/tungstate-bd_C_term_dom"/>
</dbReference>
<sequence length="364" mass="39886">MKNSVIDVTTSTPVSASTTSPALKLQAEGLCKFYDDFAALHPTELKVHAGELLTLLGPSGSGKTTLLQLICGLVQPSDGILTIDGRDHTGTPASQRDVGVVFQNYALFPHLTVHENVGFPLEMRRVARGDAERRIAEALAMVGLADFGKRFPSELSGGQQQRVALARCLVYHPSLILMDESLSALDRKLREAMQIEIRRIHRETGSTIIFVTHDQEEALALSDRICLMNSGRIEQIGSPQEIYERPVSRFAADFIGVSNIFEGRVESDRLVTTEGALPLPAATQAVKGFLVVRPEHIRFEEPEGATLVGRLIETIYAGPQSRLIVRLDSGFTITALRSSSLPQLQHGEPVGLSWNPEDARFLDR</sequence>
<protein>
    <submittedName>
        <fullName evidence="10">ABC transporter ATP-binding protein</fullName>
    </submittedName>
</protein>
<keyword evidence="5" id="KW-0547">Nucleotide-binding</keyword>
<dbReference type="Gene3D" id="3.40.50.300">
    <property type="entry name" value="P-loop containing nucleotide triphosphate hydrolases"/>
    <property type="match status" value="1"/>
</dbReference>
<dbReference type="InterPro" id="IPR050093">
    <property type="entry name" value="ABC_SmlMolc_Importer"/>
</dbReference>
<organism evidence="10 11">
    <name type="scientific">Ciceribacter sichuanensis</name>
    <dbReference type="NCBI Taxonomy" id="2949647"/>
    <lineage>
        <taxon>Bacteria</taxon>
        <taxon>Pseudomonadati</taxon>
        <taxon>Pseudomonadota</taxon>
        <taxon>Alphaproteobacteria</taxon>
        <taxon>Hyphomicrobiales</taxon>
        <taxon>Rhizobiaceae</taxon>
        <taxon>Ciceribacter</taxon>
    </lineage>
</organism>
<dbReference type="GO" id="GO:0016887">
    <property type="term" value="F:ATP hydrolysis activity"/>
    <property type="evidence" value="ECO:0007669"/>
    <property type="project" value="InterPro"/>
</dbReference>
<keyword evidence="8" id="KW-0472">Membrane</keyword>
<dbReference type="GO" id="GO:0022857">
    <property type="term" value="F:transmembrane transporter activity"/>
    <property type="evidence" value="ECO:0007669"/>
    <property type="project" value="InterPro"/>
</dbReference>
<name>A0AAJ1C1H5_9HYPH</name>
<dbReference type="InterPro" id="IPR003439">
    <property type="entry name" value="ABC_transporter-like_ATP-bd"/>
</dbReference>
<dbReference type="PROSITE" id="PS50893">
    <property type="entry name" value="ABC_TRANSPORTER_2"/>
    <property type="match status" value="1"/>
</dbReference>
<dbReference type="PROSITE" id="PS00211">
    <property type="entry name" value="ABC_TRANSPORTER_1"/>
    <property type="match status" value="1"/>
</dbReference>
<dbReference type="RefSeq" id="WP_250913126.1">
    <property type="nucleotide sequence ID" value="NZ_JAMXLX010000010.1"/>
</dbReference>
<comment type="caution">
    <text evidence="10">The sequence shown here is derived from an EMBL/GenBank/DDBJ whole genome shotgun (WGS) entry which is preliminary data.</text>
</comment>
<keyword evidence="2" id="KW-0813">Transport</keyword>
<reference evidence="10" key="1">
    <citation type="submission" date="2022-06" db="EMBL/GenBank/DDBJ databases">
        <authorList>
            <person name="Sun Q."/>
        </authorList>
    </citation>
    <scope>NUCLEOTIDE SEQUENCE</scope>
    <source>
        <strain evidence="10">S101</strain>
    </source>
</reference>
<dbReference type="InterPro" id="IPR017871">
    <property type="entry name" value="ABC_transporter-like_CS"/>
</dbReference>
<dbReference type="SUPFAM" id="SSF52540">
    <property type="entry name" value="P-loop containing nucleoside triphosphate hydrolases"/>
    <property type="match status" value="1"/>
</dbReference>
<dbReference type="InterPro" id="IPR013611">
    <property type="entry name" value="Transp-assoc_OB_typ2"/>
</dbReference>
<dbReference type="Gene3D" id="2.40.50.100">
    <property type="match status" value="1"/>
</dbReference>
<proteinExistence type="inferred from homology"/>
<evidence type="ECO:0000256" key="7">
    <source>
        <dbReference type="ARBA" id="ARBA00022967"/>
    </source>
</evidence>
<dbReference type="SMART" id="SM00382">
    <property type="entry name" value="AAA"/>
    <property type="match status" value="1"/>
</dbReference>
<dbReference type="SUPFAM" id="SSF50331">
    <property type="entry name" value="MOP-like"/>
    <property type="match status" value="1"/>
</dbReference>
<evidence type="ECO:0000256" key="1">
    <source>
        <dbReference type="ARBA" id="ARBA00005417"/>
    </source>
</evidence>
<evidence type="ECO:0000256" key="4">
    <source>
        <dbReference type="ARBA" id="ARBA00022519"/>
    </source>
</evidence>
<evidence type="ECO:0000313" key="10">
    <source>
        <dbReference type="EMBL" id="MCO5959640.1"/>
    </source>
</evidence>
<evidence type="ECO:0000256" key="6">
    <source>
        <dbReference type="ARBA" id="ARBA00022840"/>
    </source>
</evidence>
<comment type="similarity">
    <text evidence="1">Belongs to the ABC transporter superfamily.</text>
</comment>
<dbReference type="EMBL" id="JAMXLX010000010">
    <property type="protein sequence ID" value="MCO5959640.1"/>
    <property type="molecule type" value="Genomic_DNA"/>
</dbReference>
<dbReference type="PANTHER" id="PTHR42781">
    <property type="entry name" value="SPERMIDINE/PUTRESCINE IMPORT ATP-BINDING PROTEIN POTA"/>
    <property type="match status" value="1"/>
</dbReference>
<dbReference type="GO" id="GO:0005524">
    <property type="term" value="F:ATP binding"/>
    <property type="evidence" value="ECO:0007669"/>
    <property type="project" value="UniProtKB-KW"/>
</dbReference>
<evidence type="ECO:0000256" key="2">
    <source>
        <dbReference type="ARBA" id="ARBA00022448"/>
    </source>
</evidence>
<evidence type="ECO:0000256" key="8">
    <source>
        <dbReference type="ARBA" id="ARBA00023136"/>
    </source>
</evidence>
<gene>
    <name evidence="10" type="ORF">NBH21_22960</name>
</gene>
<dbReference type="PANTHER" id="PTHR42781:SF1">
    <property type="entry name" value="THIAMINE IMPORT ATP-BINDING PROTEIN THIQ"/>
    <property type="match status" value="1"/>
</dbReference>